<proteinExistence type="predicted"/>
<dbReference type="EMBL" id="QLMA01000002">
    <property type="protein sequence ID" value="RAJ86013.1"/>
    <property type="molecule type" value="Genomic_DNA"/>
</dbReference>
<evidence type="ECO:0000313" key="3">
    <source>
        <dbReference type="Proteomes" id="UP000249819"/>
    </source>
</evidence>
<dbReference type="PANTHER" id="PTHR43267">
    <property type="entry name" value="TRNA THREONYLCARBAMOYLADENOSINE DEHYDRATASE"/>
    <property type="match status" value="1"/>
</dbReference>
<dbReference type="OrthoDB" id="5149792at2"/>
<dbReference type="InterPro" id="IPR045886">
    <property type="entry name" value="ThiF/MoeB/HesA"/>
</dbReference>
<dbReference type="RefSeq" id="WP_111591628.1">
    <property type="nucleotide sequence ID" value="NZ_QLMA01000002.1"/>
</dbReference>
<dbReference type="GO" id="GO:0061503">
    <property type="term" value="F:tRNA threonylcarbamoyladenosine dehydratase"/>
    <property type="evidence" value="ECO:0007669"/>
    <property type="project" value="TreeGrafter"/>
</dbReference>
<dbReference type="Pfam" id="PF00899">
    <property type="entry name" value="ThiF"/>
    <property type="match status" value="1"/>
</dbReference>
<reference evidence="2 3" key="1">
    <citation type="submission" date="2018-06" db="EMBL/GenBank/DDBJ databases">
        <title>Genomic Encyclopedia of Archaeal and Bacterial Type Strains, Phase II (KMG-II): from individual species to whole genera.</title>
        <authorList>
            <person name="Goeker M."/>
        </authorList>
    </citation>
    <scope>NUCLEOTIDE SEQUENCE [LARGE SCALE GENOMIC DNA]</scope>
    <source>
        <strain evidence="2 3">DSM 29821</strain>
    </source>
</reference>
<gene>
    <name evidence="2" type="ORF">CLV59_102722</name>
</gene>
<comment type="caution">
    <text evidence="2">The sequence shown here is derived from an EMBL/GenBank/DDBJ whole genome shotgun (WGS) entry which is preliminary data.</text>
</comment>
<dbReference type="InterPro" id="IPR035985">
    <property type="entry name" value="Ubiquitin-activating_enz"/>
</dbReference>
<keyword evidence="3" id="KW-1185">Reference proteome</keyword>
<dbReference type="GO" id="GO:0061504">
    <property type="term" value="P:cyclic threonylcarbamoyladenosine biosynthetic process"/>
    <property type="evidence" value="ECO:0007669"/>
    <property type="project" value="TreeGrafter"/>
</dbReference>
<dbReference type="SUPFAM" id="SSF69572">
    <property type="entry name" value="Activating enzymes of the ubiquitin-like proteins"/>
    <property type="match status" value="1"/>
</dbReference>
<dbReference type="PANTHER" id="PTHR43267:SF3">
    <property type="entry name" value="THIF PROTEIN"/>
    <property type="match status" value="1"/>
</dbReference>
<accession>A0A327W9E8</accession>
<evidence type="ECO:0000313" key="2">
    <source>
        <dbReference type="EMBL" id="RAJ86013.1"/>
    </source>
</evidence>
<protein>
    <submittedName>
        <fullName evidence="2">ThiF family protein</fullName>
    </submittedName>
</protein>
<dbReference type="Gene3D" id="3.40.50.720">
    <property type="entry name" value="NAD(P)-binding Rossmann-like Domain"/>
    <property type="match status" value="1"/>
</dbReference>
<dbReference type="AlphaFoldDB" id="A0A327W9E8"/>
<evidence type="ECO:0000259" key="1">
    <source>
        <dbReference type="Pfam" id="PF00899"/>
    </source>
</evidence>
<organism evidence="2 3">
    <name type="scientific">Chitinophaga dinghuensis</name>
    <dbReference type="NCBI Taxonomy" id="1539050"/>
    <lineage>
        <taxon>Bacteria</taxon>
        <taxon>Pseudomonadati</taxon>
        <taxon>Bacteroidota</taxon>
        <taxon>Chitinophagia</taxon>
        <taxon>Chitinophagales</taxon>
        <taxon>Chitinophagaceae</taxon>
        <taxon>Chitinophaga</taxon>
    </lineage>
</organism>
<dbReference type="Proteomes" id="UP000249819">
    <property type="component" value="Unassembled WGS sequence"/>
</dbReference>
<name>A0A327W9E8_9BACT</name>
<dbReference type="InterPro" id="IPR000594">
    <property type="entry name" value="ThiF_NAD_FAD-bd"/>
</dbReference>
<feature type="domain" description="THIF-type NAD/FAD binding fold" evidence="1">
    <location>
        <begin position="116"/>
        <end position="254"/>
    </location>
</feature>
<sequence length="372" mass="41476">MSTTLAQALSAGCRRLNDRQVEFYRLEDPSQSARLASLLQQHPEIQVFDELPAQISELIKLRHPTVRLTDADIQTKVAAHLGTTPSEHYGVWVYYPWSARLVHILDEAEFIELRTSRNLQKITVAERELLSQKKIGVIGLSVGQSVALTLAIERLCGELRIADFDQLDLSNMNRIRTGVHNVGVLKTVIVAREIAEIDPFLRVICFDEGITDNNIDQFLTEGGKLDILVEECDGLDIKILARKHARALQIPVLMDTSDRGMVDVERFDLQPDLPILHGRVPETLTPADVRNMQGPARMALVDSIVNFSALSAKMQLSLQEIGKTITTWPQLASAVMLGGAAIGHVCRELCLGGHIESGRYYVDLEQIFKQTK</sequence>
<dbReference type="GO" id="GO:0008641">
    <property type="term" value="F:ubiquitin-like modifier activating enzyme activity"/>
    <property type="evidence" value="ECO:0007669"/>
    <property type="project" value="InterPro"/>
</dbReference>
<dbReference type="CDD" id="cd01483">
    <property type="entry name" value="E1_enzyme_family"/>
    <property type="match status" value="1"/>
</dbReference>